<dbReference type="Proteomes" id="UP000281406">
    <property type="component" value="Unassembled WGS sequence"/>
</dbReference>
<dbReference type="Gene3D" id="2.60.40.10">
    <property type="entry name" value="Immunoglobulins"/>
    <property type="match status" value="1"/>
</dbReference>
<reference evidence="3 4" key="1">
    <citation type="submission" date="2018-10" db="EMBL/GenBank/DDBJ databases">
        <title>Genome assembly for a Yunnan-Guizhou Plateau 3E fish, Anabarilius grahami (Regan), and its evolutionary and genetic applications.</title>
        <authorList>
            <person name="Jiang W."/>
        </authorList>
    </citation>
    <scope>NUCLEOTIDE SEQUENCE [LARGE SCALE GENOMIC DNA]</scope>
    <source>
        <strain evidence="3">AG-KIZ</strain>
        <tissue evidence="3">Muscle</tissue>
    </source>
</reference>
<dbReference type="OrthoDB" id="9995210at2759"/>
<name>A0A3N0XNR8_ANAGA</name>
<dbReference type="SUPFAM" id="SSF48403">
    <property type="entry name" value="Ankyrin repeat"/>
    <property type="match status" value="1"/>
</dbReference>
<feature type="repeat" description="ANK" evidence="1">
    <location>
        <begin position="269"/>
        <end position="301"/>
    </location>
</feature>
<dbReference type="InterPro" id="IPR036116">
    <property type="entry name" value="FN3_sf"/>
</dbReference>
<dbReference type="InterPro" id="IPR002110">
    <property type="entry name" value="Ankyrin_rpt"/>
</dbReference>
<feature type="repeat" description="ANK" evidence="1">
    <location>
        <begin position="235"/>
        <end position="268"/>
    </location>
</feature>
<sequence length="331" mass="36847">MEIDQMLHSSVLVHVSKTPLNTLGVQQQSGVLTVGQMSHHSIELTWTREHGWADPPDQWTCFTLEQKNAGKNSYREIYKGYSTCFTVENLEPKTTYTFRLKDTWPSGQQRYYPSISASTEKEPLNGRNLHNAVLRNDEVELCQVLQSRTVIVDVPDKLDFTPLMIAVSRGFTSLMLACFHGHLDVVKFLRSCGASWTSRDRSGCCALHWATVGGHLPILQYLIQDGCEADVQDSDLWTPLMIVSLMSGDTAVASLLISAGADVNVKDKDGKTPLMVAVLNNHKHLVKMLLEKGADPNIQNKLGVSALDMAKAFNREKIISLVLDEESEMSD</sequence>
<evidence type="ECO:0000313" key="4">
    <source>
        <dbReference type="Proteomes" id="UP000281406"/>
    </source>
</evidence>
<proteinExistence type="predicted"/>
<protein>
    <submittedName>
        <fullName evidence="3">Fibronectin type 3 and ankyrin repeat domains 1 protein</fullName>
    </submittedName>
</protein>
<dbReference type="PROSITE" id="PS50088">
    <property type="entry name" value="ANK_REPEAT"/>
    <property type="match status" value="4"/>
</dbReference>
<dbReference type="EMBL" id="RJVU01067793">
    <property type="protein sequence ID" value="ROI82014.1"/>
    <property type="molecule type" value="Genomic_DNA"/>
</dbReference>
<evidence type="ECO:0000259" key="2">
    <source>
        <dbReference type="PROSITE" id="PS50853"/>
    </source>
</evidence>
<accession>A0A3N0XNR8</accession>
<dbReference type="Gene3D" id="1.25.40.20">
    <property type="entry name" value="Ankyrin repeat-containing domain"/>
    <property type="match status" value="2"/>
</dbReference>
<dbReference type="Pfam" id="PF00023">
    <property type="entry name" value="Ank"/>
    <property type="match status" value="1"/>
</dbReference>
<feature type="domain" description="Fibronectin type-III" evidence="2">
    <location>
        <begin position="28"/>
        <end position="122"/>
    </location>
</feature>
<dbReference type="PRINTS" id="PR01415">
    <property type="entry name" value="ANKYRIN"/>
</dbReference>
<dbReference type="InterPro" id="IPR013783">
    <property type="entry name" value="Ig-like_fold"/>
</dbReference>
<gene>
    <name evidence="3" type="ORF">DPX16_22249</name>
</gene>
<evidence type="ECO:0000256" key="1">
    <source>
        <dbReference type="PROSITE-ProRule" id="PRU00023"/>
    </source>
</evidence>
<organism evidence="3 4">
    <name type="scientific">Anabarilius grahami</name>
    <name type="common">Kanglang fish</name>
    <name type="synonym">Barilius grahami</name>
    <dbReference type="NCBI Taxonomy" id="495550"/>
    <lineage>
        <taxon>Eukaryota</taxon>
        <taxon>Metazoa</taxon>
        <taxon>Chordata</taxon>
        <taxon>Craniata</taxon>
        <taxon>Vertebrata</taxon>
        <taxon>Euteleostomi</taxon>
        <taxon>Actinopterygii</taxon>
        <taxon>Neopterygii</taxon>
        <taxon>Teleostei</taxon>
        <taxon>Ostariophysi</taxon>
        <taxon>Cypriniformes</taxon>
        <taxon>Xenocyprididae</taxon>
        <taxon>Xenocypridinae</taxon>
        <taxon>Xenocypridinae incertae sedis</taxon>
        <taxon>Anabarilius</taxon>
    </lineage>
</organism>
<dbReference type="AlphaFoldDB" id="A0A3N0XNR8"/>
<dbReference type="SMART" id="SM00248">
    <property type="entry name" value="ANK"/>
    <property type="match status" value="5"/>
</dbReference>
<dbReference type="InterPro" id="IPR003961">
    <property type="entry name" value="FN3_dom"/>
</dbReference>
<evidence type="ECO:0000313" key="3">
    <source>
        <dbReference type="EMBL" id="ROI82014.1"/>
    </source>
</evidence>
<keyword evidence="1" id="KW-0040">ANK repeat</keyword>
<dbReference type="PROSITE" id="PS50853">
    <property type="entry name" value="FN3"/>
    <property type="match status" value="1"/>
</dbReference>
<dbReference type="Pfam" id="PF12796">
    <property type="entry name" value="Ank_2"/>
    <property type="match status" value="1"/>
</dbReference>
<dbReference type="GO" id="GO:0042981">
    <property type="term" value="P:regulation of apoptotic process"/>
    <property type="evidence" value="ECO:0007669"/>
    <property type="project" value="TreeGrafter"/>
</dbReference>
<dbReference type="PANTHER" id="PTHR24183:SF1">
    <property type="entry name" value="FIBRONECTIN TYPE 3 AND ANKYRIN REPEAT DOMAINS PROTEIN 1"/>
    <property type="match status" value="1"/>
</dbReference>
<keyword evidence="4" id="KW-1185">Reference proteome</keyword>
<comment type="caution">
    <text evidence="3">The sequence shown here is derived from an EMBL/GenBank/DDBJ whole genome shotgun (WGS) entry which is preliminary data.</text>
</comment>
<dbReference type="PANTHER" id="PTHR24183">
    <property type="entry name" value="FIBRONECTIN TYPE 3 AND ANKYRIN REPEAT DOMAINS PROTEIN 1"/>
    <property type="match status" value="1"/>
</dbReference>
<dbReference type="CDD" id="cd00063">
    <property type="entry name" value="FN3"/>
    <property type="match status" value="1"/>
</dbReference>
<feature type="repeat" description="ANK" evidence="1">
    <location>
        <begin position="169"/>
        <end position="201"/>
    </location>
</feature>
<feature type="repeat" description="ANK" evidence="1">
    <location>
        <begin position="202"/>
        <end position="234"/>
    </location>
</feature>
<dbReference type="PROSITE" id="PS50297">
    <property type="entry name" value="ANK_REP_REGION"/>
    <property type="match status" value="3"/>
</dbReference>
<dbReference type="GO" id="GO:0005634">
    <property type="term" value="C:nucleus"/>
    <property type="evidence" value="ECO:0007669"/>
    <property type="project" value="TreeGrafter"/>
</dbReference>
<dbReference type="SUPFAM" id="SSF49265">
    <property type="entry name" value="Fibronectin type III"/>
    <property type="match status" value="1"/>
</dbReference>
<dbReference type="InterPro" id="IPR036770">
    <property type="entry name" value="Ankyrin_rpt-contain_sf"/>
</dbReference>